<accession>A0A6P8BEB1</accession>
<keyword evidence="3" id="KW-0539">Nucleus</keyword>
<evidence type="ECO:0000256" key="2">
    <source>
        <dbReference type="ARBA" id="ARBA00022723"/>
    </source>
</evidence>
<dbReference type="SMART" id="SM00906">
    <property type="entry name" value="Fungal_trans"/>
    <property type="match status" value="1"/>
</dbReference>
<dbReference type="GO" id="GO:0003677">
    <property type="term" value="F:DNA binding"/>
    <property type="evidence" value="ECO:0007669"/>
    <property type="project" value="InterPro"/>
</dbReference>
<dbReference type="GO" id="GO:0000981">
    <property type="term" value="F:DNA-binding transcription factor activity, RNA polymerase II-specific"/>
    <property type="evidence" value="ECO:0007669"/>
    <property type="project" value="InterPro"/>
</dbReference>
<dbReference type="PANTHER" id="PTHR31001">
    <property type="entry name" value="UNCHARACTERIZED TRANSCRIPTIONAL REGULATORY PROTEIN"/>
    <property type="match status" value="1"/>
</dbReference>
<dbReference type="CDD" id="cd12148">
    <property type="entry name" value="fungal_TF_MHR"/>
    <property type="match status" value="1"/>
</dbReference>
<proteinExistence type="predicted"/>
<feature type="domain" description="Zn(2)-C6 fungal-type" evidence="5">
    <location>
        <begin position="185"/>
        <end position="214"/>
    </location>
</feature>
<feature type="region of interest" description="Disordered" evidence="4">
    <location>
        <begin position="805"/>
        <end position="829"/>
    </location>
</feature>
<dbReference type="Pfam" id="PF00172">
    <property type="entry name" value="Zn_clus"/>
    <property type="match status" value="1"/>
</dbReference>
<dbReference type="AlphaFoldDB" id="A0A6P8BEB1"/>
<dbReference type="GO" id="GO:0008270">
    <property type="term" value="F:zinc ion binding"/>
    <property type="evidence" value="ECO:0007669"/>
    <property type="project" value="InterPro"/>
</dbReference>
<dbReference type="SMART" id="SM00066">
    <property type="entry name" value="GAL4"/>
    <property type="match status" value="1"/>
</dbReference>
<dbReference type="KEGG" id="pgri:PgNI_03869"/>
<keyword evidence="2" id="KW-0479">Metal-binding</keyword>
<dbReference type="GeneID" id="41958831"/>
<dbReference type="Pfam" id="PF04082">
    <property type="entry name" value="Fungal_trans"/>
    <property type="match status" value="1"/>
</dbReference>
<evidence type="ECO:0000256" key="1">
    <source>
        <dbReference type="ARBA" id="ARBA00004123"/>
    </source>
</evidence>
<dbReference type="CDD" id="cd00067">
    <property type="entry name" value="GAL4"/>
    <property type="match status" value="1"/>
</dbReference>
<feature type="non-terminal residue" evidence="7">
    <location>
        <position position="1"/>
    </location>
</feature>
<evidence type="ECO:0000313" key="6">
    <source>
        <dbReference type="Proteomes" id="UP000515153"/>
    </source>
</evidence>
<reference evidence="7" key="1">
    <citation type="journal article" date="2019" name="Mol. Biol. Evol.">
        <title>Blast fungal genomes show frequent chromosomal changes, gene gains and losses, and effector gene turnover.</title>
        <authorList>
            <person name="Gomez Luciano L.B."/>
            <person name="Jason Tsai I."/>
            <person name="Chuma I."/>
            <person name="Tosa Y."/>
            <person name="Chen Y.H."/>
            <person name="Li J.Y."/>
            <person name="Li M.Y."/>
            <person name="Jade Lu M.Y."/>
            <person name="Nakayashiki H."/>
            <person name="Li W.H."/>
        </authorList>
    </citation>
    <scope>NUCLEOTIDE SEQUENCE</scope>
    <source>
        <strain evidence="7">NI907</strain>
    </source>
</reference>
<comment type="subcellular location">
    <subcellularLocation>
        <location evidence="1">Nucleus</location>
    </subcellularLocation>
</comment>
<dbReference type="PROSITE" id="PS00463">
    <property type="entry name" value="ZN2_CY6_FUNGAL_1"/>
    <property type="match status" value="1"/>
</dbReference>
<keyword evidence="6" id="KW-1185">Reference proteome</keyword>
<dbReference type="GO" id="GO:0005634">
    <property type="term" value="C:nucleus"/>
    <property type="evidence" value="ECO:0007669"/>
    <property type="project" value="UniProtKB-SubCell"/>
</dbReference>
<dbReference type="PANTHER" id="PTHR31001:SF40">
    <property type="entry name" value="ZN(II)2CYS6 TRANSCRIPTION FACTOR (EUROFUNG)"/>
    <property type="match status" value="1"/>
</dbReference>
<dbReference type="Proteomes" id="UP000515153">
    <property type="component" value="Unplaced"/>
</dbReference>
<feature type="region of interest" description="Disordered" evidence="4">
    <location>
        <begin position="15"/>
        <end position="43"/>
    </location>
</feature>
<dbReference type="InterPro" id="IPR050613">
    <property type="entry name" value="Sec_Metabolite_Reg"/>
</dbReference>
<dbReference type="InterPro" id="IPR007219">
    <property type="entry name" value="XnlR_reg_dom"/>
</dbReference>
<evidence type="ECO:0000256" key="3">
    <source>
        <dbReference type="ARBA" id="ARBA00023242"/>
    </source>
</evidence>
<feature type="region of interest" description="Disordered" evidence="4">
    <location>
        <begin position="949"/>
        <end position="982"/>
    </location>
</feature>
<feature type="compositionally biased region" description="Polar residues" evidence="4">
    <location>
        <begin position="860"/>
        <end position="874"/>
    </location>
</feature>
<protein>
    <recommendedName>
        <fullName evidence="5">Zn(2)-C6 fungal-type domain-containing protein</fullName>
    </recommendedName>
</protein>
<dbReference type="Gene3D" id="4.10.240.10">
    <property type="entry name" value="Zn(2)-C6 fungal-type DNA-binding domain"/>
    <property type="match status" value="1"/>
</dbReference>
<dbReference type="InterPro" id="IPR036864">
    <property type="entry name" value="Zn2-C6_fun-type_DNA-bd_sf"/>
</dbReference>
<dbReference type="InterPro" id="IPR001138">
    <property type="entry name" value="Zn2Cys6_DnaBD"/>
</dbReference>
<evidence type="ECO:0000259" key="5">
    <source>
        <dbReference type="PROSITE" id="PS50048"/>
    </source>
</evidence>
<feature type="region of interest" description="Disordered" evidence="4">
    <location>
        <begin position="842"/>
        <end position="921"/>
    </location>
</feature>
<feature type="region of interest" description="Disordered" evidence="4">
    <location>
        <begin position="153"/>
        <end position="176"/>
    </location>
</feature>
<reference evidence="7" key="2">
    <citation type="submission" date="2019-10" db="EMBL/GenBank/DDBJ databases">
        <authorList>
            <consortium name="NCBI Genome Project"/>
        </authorList>
    </citation>
    <scope>NUCLEOTIDE SEQUENCE</scope>
    <source>
        <strain evidence="7">NI907</strain>
    </source>
</reference>
<evidence type="ECO:0000256" key="4">
    <source>
        <dbReference type="SAM" id="MobiDB-lite"/>
    </source>
</evidence>
<reference evidence="7" key="3">
    <citation type="submission" date="2025-08" db="UniProtKB">
        <authorList>
            <consortium name="RefSeq"/>
        </authorList>
    </citation>
    <scope>IDENTIFICATION</scope>
    <source>
        <strain evidence="7">NI907</strain>
    </source>
</reference>
<gene>
    <name evidence="7" type="ORF">PgNI_03869</name>
</gene>
<dbReference type="PROSITE" id="PS50048">
    <property type="entry name" value="ZN2_CY6_FUNGAL_2"/>
    <property type="match status" value="1"/>
</dbReference>
<organism evidence="6 7">
    <name type="scientific">Pyricularia grisea</name>
    <name type="common">Crabgrass-specific blast fungus</name>
    <name type="synonym">Magnaporthe grisea</name>
    <dbReference type="NCBI Taxonomy" id="148305"/>
    <lineage>
        <taxon>Eukaryota</taxon>
        <taxon>Fungi</taxon>
        <taxon>Dikarya</taxon>
        <taxon>Ascomycota</taxon>
        <taxon>Pezizomycotina</taxon>
        <taxon>Sordariomycetes</taxon>
        <taxon>Sordariomycetidae</taxon>
        <taxon>Magnaporthales</taxon>
        <taxon>Pyriculariaceae</taxon>
        <taxon>Pyricularia</taxon>
    </lineage>
</organism>
<feature type="compositionally biased region" description="Low complexity" evidence="4">
    <location>
        <begin position="156"/>
        <end position="169"/>
    </location>
</feature>
<dbReference type="SUPFAM" id="SSF57701">
    <property type="entry name" value="Zn2/Cys6 DNA-binding domain"/>
    <property type="match status" value="1"/>
</dbReference>
<evidence type="ECO:0000313" key="7">
    <source>
        <dbReference type="RefSeq" id="XP_030985520.1"/>
    </source>
</evidence>
<dbReference type="RefSeq" id="XP_030985520.1">
    <property type="nucleotide sequence ID" value="XM_031123922.1"/>
</dbReference>
<name>A0A6P8BEB1_PYRGI</name>
<sequence length="1027" mass="114271">LVDNKKQITELISNQDMQSHGQTPVYGGHPQHQLSDTPGMDPRLSHERHVVHDYMRGQGPISVPSVGHHTSSMDLNNGSNTGIAASSELRDAATMASRHGYLMGHGPIFASPNLGSVEAMTGQHQFHPSAQQHLENHTPHQHQHHQYLHDREAPAHHAAMSMAPSSGPAPGNPKPIRRRMRMITSCLECRRRKLKCDKSNPCANCTKFNRECLYLGAKLDEASQHRLTEIKEKAGALERQLERSVARSASRSYSQQRIVADDVEDEYADERELEATPMVALDLTYDDPDVEHTTDDIIDLGIQVGKMRITERIGGLNRPRISEEIEAGLSASPPQTLGYDHMPGQTSRADSISAANGSEIVIPDFLRPGTSYIPPTSGYFFGQVVQSPSLEQLLPSSRGMGDVLLQRYYDAVHPIARCVHWPSFEQTYQSFWDDCNAGYEPRPSVQAVVFAAWFSAAVSLEHDGDVRMFGESKAALMQKMKIGTEAALSKANFLRTTRVETLQAFIMYMIPLCRAEISRAHSVLVGAAVRMAECMGLHRDGEAYGLTPLETHVRRLLWHQLCFLDVRTCEAQGPKPAIRREDYDTSLPLNCEEEDLTNAIEPPSPAERWTSALLPLMRFEINEMMRNIWMDRRRLESHKTTVTNVLQKIGNFRKRLLEKYERFLDDRVPIQRYAKLVMHLLTHRLYAMILHPYYANTSNPMPPRLNSVLIWGGVGIIEISIQLETNPDFAPWSWYLGAYQQYQIALLLATEIYYRPANKEADRIWACLDHVFGMERNLSRDEKGALILHEIAEKTSIYMGMRKMRAPRSTTEAVPDKQPIKTEGSVSPSAAVLAAAEPYNHQPAQNQNHQPHHQENEQQSTGQPNLQYSPPLFTQNQSQHRHHHQHSPGSFKIEPGIPSTMMPTAPITGTGGIRGAPMSSQTGIPMHIPPGPPQNVVFAGVSNGEVLWSLPPQNPGSPEASSDGGSVAGHPQRSGQIPAPPGGGAMCGIDWAACTDAINAIFPSDPQTGEFSMNVFVDPNVGMKWSS</sequence>
<dbReference type="GO" id="GO:0006351">
    <property type="term" value="P:DNA-templated transcription"/>
    <property type="evidence" value="ECO:0007669"/>
    <property type="project" value="InterPro"/>
</dbReference>